<feature type="transmembrane region" description="Helical" evidence="7">
    <location>
        <begin position="483"/>
        <end position="504"/>
    </location>
</feature>
<dbReference type="Proteomes" id="UP000078348">
    <property type="component" value="Unassembled WGS sequence"/>
</dbReference>
<protein>
    <submittedName>
        <fullName evidence="9">Arsenical pump membrane protein</fullName>
    </submittedName>
</protein>
<gene>
    <name evidence="9" type="ORF">AV274_1746</name>
</gene>
<keyword evidence="5 7" id="KW-1133">Transmembrane helix</keyword>
<keyword evidence="3" id="KW-1003">Cell membrane</keyword>
<feature type="transmembrane region" description="Helical" evidence="7">
    <location>
        <begin position="33"/>
        <end position="57"/>
    </location>
</feature>
<keyword evidence="2" id="KW-0813">Transport</keyword>
<keyword evidence="4 7" id="KW-0812">Transmembrane</keyword>
<evidence type="ECO:0000256" key="1">
    <source>
        <dbReference type="ARBA" id="ARBA00004651"/>
    </source>
</evidence>
<name>A0A196SJU2_BLAHN</name>
<feature type="transmembrane region" description="Helical" evidence="7">
    <location>
        <begin position="360"/>
        <end position="377"/>
    </location>
</feature>
<dbReference type="GO" id="GO:0005886">
    <property type="term" value="C:plasma membrane"/>
    <property type="evidence" value="ECO:0007669"/>
    <property type="project" value="UniProtKB-SubCell"/>
</dbReference>
<comment type="subcellular location">
    <subcellularLocation>
        <location evidence="1">Cell membrane</location>
        <topology evidence="1">Multi-pass membrane protein</topology>
    </subcellularLocation>
</comment>
<feature type="transmembrane region" description="Helical" evidence="7">
    <location>
        <begin position="7"/>
        <end position="27"/>
    </location>
</feature>
<evidence type="ECO:0000313" key="10">
    <source>
        <dbReference type="Proteomes" id="UP000078348"/>
    </source>
</evidence>
<feature type="transmembrane region" description="Helical" evidence="7">
    <location>
        <begin position="321"/>
        <end position="340"/>
    </location>
</feature>
<evidence type="ECO:0000256" key="4">
    <source>
        <dbReference type="ARBA" id="ARBA00022692"/>
    </source>
</evidence>
<feature type="domain" description="Citrate transporter-like" evidence="8">
    <location>
        <begin position="31"/>
        <end position="431"/>
    </location>
</feature>
<feature type="transmembrane region" description="Helical" evidence="7">
    <location>
        <begin position="116"/>
        <end position="145"/>
    </location>
</feature>
<keyword evidence="6 7" id="KW-0472">Membrane</keyword>
<comment type="caution">
    <text evidence="9">The sequence shown here is derived from an EMBL/GenBank/DDBJ whole genome shotgun (WGS) entry which is preliminary data.</text>
</comment>
<dbReference type="PANTHER" id="PTHR43302">
    <property type="entry name" value="TRANSPORTER ARSB-RELATED"/>
    <property type="match status" value="1"/>
</dbReference>
<evidence type="ECO:0000259" key="8">
    <source>
        <dbReference type="Pfam" id="PF03600"/>
    </source>
</evidence>
<dbReference type="PANTHER" id="PTHR43302:SF5">
    <property type="entry name" value="TRANSPORTER ARSB-RELATED"/>
    <property type="match status" value="1"/>
</dbReference>
<proteinExistence type="predicted"/>
<sequence>MEVSPRAILFIIGFLVACIFVIFPAKIAIGLPIAVVVVLFLTTSIPWVVVIRGILGVQTPDWAKDPSNSSYLVPYTVIILFMTLAYVCMSAEHTKAFIVIANKFSKTALSSSNPGIIGLSLFSLLAAIFTLVTSNDIVILTLTPIILQFSKKTDSRLLLSLLLAEFCSANSYSAGLLSGNPSNIILSSVFKIDFSTYMKYLLLPAIVSGLAVYVYCFVLAKHSTRIQSAPATKDIELQLTTKSESKDASNMMGNEHDEKSMAVKAVDVKKESEGNPDSATEEKDVDTFNANMKVSLALLLLLFILFLSSTPIQNRWPVIEFWHIAVFMFILTLIKDFIFYRHNLHTIADIVKTLPWKVPLFLLAMFILVETASYYHFTSSIAQFLANTCISPVLRMGDLVTALFFNVLTCIACIIFNNLPATIFVTRILSEPAVKDLLGDRLYLATFSVAAGTNFGACILPHGSLAGLMWSGFVHDKDVLKRVWKHGSLVCLVLVVVCSLLLCFMQRIL</sequence>
<dbReference type="InterPro" id="IPR004680">
    <property type="entry name" value="Cit_transptr-like_dom"/>
</dbReference>
<feature type="transmembrane region" description="Helical" evidence="7">
    <location>
        <begin position="442"/>
        <end position="463"/>
    </location>
</feature>
<dbReference type="GO" id="GO:0055085">
    <property type="term" value="P:transmembrane transport"/>
    <property type="evidence" value="ECO:0007669"/>
    <property type="project" value="InterPro"/>
</dbReference>
<keyword evidence="10" id="KW-1185">Reference proteome</keyword>
<accession>A0A196SJU2</accession>
<reference evidence="9 10" key="1">
    <citation type="submission" date="2016-05" db="EMBL/GenBank/DDBJ databases">
        <title>Nuclear genome of Blastocystis sp. subtype 1 NandII.</title>
        <authorList>
            <person name="Gentekaki E."/>
            <person name="Curtis B."/>
            <person name="Stairs C."/>
            <person name="Eme L."/>
            <person name="Herman E."/>
            <person name="Klimes V."/>
            <person name="Arias M.C."/>
            <person name="Elias M."/>
            <person name="Hilliou F."/>
            <person name="Klute M."/>
            <person name="Malik S.-B."/>
            <person name="Pightling A."/>
            <person name="Rachubinski R."/>
            <person name="Salas D."/>
            <person name="Schlacht A."/>
            <person name="Suga H."/>
            <person name="Archibald J."/>
            <person name="Ball S.G."/>
            <person name="Clark G."/>
            <person name="Dacks J."/>
            <person name="Van Der Giezen M."/>
            <person name="Tsaousis A."/>
            <person name="Roger A."/>
        </authorList>
    </citation>
    <scope>NUCLEOTIDE SEQUENCE [LARGE SCALE GENOMIC DNA]</scope>
    <source>
        <strain evidence="10">ATCC 50177 / NandII</strain>
    </source>
</reference>
<organism evidence="9 10">
    <name type="scientific">Blastocystis sp. subtype 1 (strain ATCC 50177 / NandII)</name>
    <dbReference type="NCBI Taxonomy" id="478820"/>
    <lineage>
        <taxon>Eukaryota</taxon>
        <taxon>Sar</taxon>
        <taxon>Stramenopiles</taxon>
        <taxon>Bigyra</taxon>
        <taxon>Opalozoa</taxon>
        <taxon>Opalinata</taxon>
        <taxon>Blastocystidae</taxon>
        <taxon>Blastocystis</taxon>
    </lineage>
</organism>
<feature type="transmembrane region" description="Helical" evidence="7">
    <location>
        <begin position="290"/>
        <end position="309"/>
    </location>
</feature>
<evidence type="ECO:0000256" key="5">
    <source>
        <dbReference type="ARBA" id="ARBA00022989"/>
    </source>
</evidence>
<evidence type="ECO:0000256" key="2">
    <source>
        <dbReference type="ARBA" id="ARBA00022448"/>
    </source>
</evidence>
<feature type="transmembrane region" description="Helical" evidence="7">
    <location>
        <begin position="197"/>
        <end position="220"/>
    </location>
</feature>
<dbReference type="OrthoDB" id="442352at2759"/>
<dbReference type="PROSITE" id="PS51257">
    <property type="entry name" value="PROKAR_LIPOPROTEIN"/>
    <property type="match status" value="1"/>
</dbReference>
<evidence type="ECO:0000313" key="9">
    <source>
        <dbReference type="EMBL" id="OAO16571.1"/>
    </source>
</evidence>
<evidence type="ECO:0000256" key="7">
    <source>
        <dbReference type="SAM" id="Phobius"/>
    </source>
</evidence>
<evidence type="ECO:0000256" key="3">
    <source>
        <dbReference type="ARBA" id="ARBA00022475"/>
    </source>
</evidence>
<evidence type="ECO:0000256" key="6">
    <source>
        <dbReference type="ARBA" id="ARBA00023136"/>
    </source>
</evidence>
<dbReference type="Pfam" id="PF03600">
    <property type="entry name" value="CitMHS"/>
    <property type="match status" value="1"/>
</dbReference>
<dbReference type="EMBL" id="LXWW01000075">
    <property type="protein sequence ID" value="OAO16571.1"/>
    <property type="molecule type" value="Genomic_DNA"/>
</dbReference>
<feature type="transmembrane region" description="Helical" evidence="7">
    <location>
        <begin position="69"/>
        <end position="87"/>
    </location>
</feature>
<feature type="transmembrane region" description="Helical" evidence="7">
    <location>
        <begin position="403"/>
        <end position="430"/>
    </location>
</feature>
<dbReference type="AlphaFoldDB" id="A0A196SJU2"/>